<organism evidence="10 11">
    <name type="scientific">Victivallis vadensis</name>
    <dbReference type="NCBI Taxonomy" id="172901"/>
    <lineage>
        <taxon>Bacteria</taxon>
        <taxon>Pseudomonadati</taxon>
        <taxon>Lentisphaerota</taxon>
        <taxon>Lentisphaeria</taxon>
        <taxon>Victivallales</taxon>
        <taxon>Victivallaceae</taxon>
        <taxon>Victivallis</taxon>
    </lineage>
</organism>
<evidence type="ECO:0000313" key="10">
    <source>
        <dbReference type="EMBL" id="PVY37870.1"/>
    </source>
</evidence>
<dbReference type="EC" id="2.3.3.13" evidence="3"/>
<reference evidence="10 11" key="1">
    <citation type="submission" date="2018-04" db="EMBL/GenBank/DDBJ databases">
        <title>Genomic Encyclopedia of Type Strains, Phase IV (KMG-IV): sequencing the most valuable type-strain genomes for metagenomic binning, comparative biology and taxonomic classification.</title>
        <authorList>
            <person name="Goeker M."/>
        </authorList>
    </citation>
    <scope>NUCLEOTIDE SEQUENCE [LARGE SCALE GENOMIC DNA]</scope>
    <source>
        <strain evidence="10 11">DSM 14823</strain>
    </source>
</reference>
<dbReference type="NCBIfam" id="NF002991">
    <property type="entry name" value="PRK03739.1"/>
    <property type="match status" value="1"/>
</dbReference>
<dbReference type="SMART" id="SM00917">
    <property type="entry name" value="LeuA_dimer"/>
    <property type="match status" value="1"/>
</dbReference>
<dbReference type="Gene3D" id="3.20.20.70">
    <property type="entry name" value="Aldolase class I"/>
    <property type="match status" value="1"/>
</dbReference>
<sequence>MEQYPKYRASEPVAIENRVWPTRRITRPPAWVSVDLRDGNQAFARPMNVATKIRYFQMLTQIGFKEIEVAYPASSAEEFEFVRRLIAENLIPDDVRISVLTAARENLIARTIESLQGVRQATIHCYVATSDLHREFVFHKTEAEITEMAVSATKMIAEALEQNGMRDAIHYEFSPEEFSDSRLGFIVDLASAVHDAWRPNGKADFILNLPATVERRPPYEYADMVEAFTRSYPYMADTTLSVHTHNDQGGAVAAAEMAVLAGAERVEGTLCGHGERTGNMDLVMFALNLKSRGVDPGLDFSNLPEIVEFIEEVSDIRIHPRAPYTGELVFTAFSGTHQDAIRKGMAQREEISARFKQGWKMPYLHLDPADIGRNYDGLIRINSQSGKGGIAYILESVYGISIPKLMQPVVAREVQRAAEASGNEVSAVEIHRIFMEKFVDAGGKVRIGGFRIQRPAPTGVDQTGVELELKVGDSTYAVLGTGSGPIEAAVAALNRCPALPDFQVESYSEHALGRGSSAQAIAFIGLKFEDSETIVYGVGVNANINLAAIGAIAAALNRR</sequence>
<gene>
    <name evidence="10" type="ORF">C8D82_13029</name>
</gene>
<dbReference type="PROSITE" id="PS00816">
    <property type="entry name" value="AIPM_HOMOCIT_SYNTH_2"/>
    <property type="match status" value="1"/>
</dbReference>
<dbReference type="InterPro" id="IPR013709">
    <property type="entry name" value="2-isopropylmalate_synth_dimer"/>
</dbReference>
<evidence type="ECO:0000256" key="8">
    <source>
        <dbReference type="SAM" id="Phobius"/>
    </source>
</evidence>
<dbReference type="SUPFAM" id="SSF89000">
    <property type="entry name" value="post-HMGL domain-like"/>
    <property type="match status" value="1"/>
</dbReference>
<protein>
    <recommendedName>
        <fullName evidence="3">2-isopropylmalate synthase</fullName>
        <ecNumber evidence="3">2.3.3.13</ecNumber>
    </recommendedName>
</protein>
<keyword evidence="8" id="KW-0812">Transmembrane</keyword>
<dbReference type="PANTHER" id="PTHR46911:SF1">
    <property type="entry name" value="2-ISOPROPYLMALATE SYNTHASE"/>
    <property type="match status" value="1"/>
</dbReference>
<proteinExistence type="inferred from homology"/>
<dbReference type="PROSITE" id="PS00815">
    <property type="entry name" value="AIPM_HOMOCIT_SYNTH_1"/>
    <property type="match status" value="1"/>
</dbReference>
<dbReference type="RefSeq" id="WP_116885285.1">
    <property type="nucleotide sequence ID" value="NZ_CABMMC010000100.1"/>
</dbReference>
<evidence type="ECO:0000256" key="1">
    <source>
        <dbReference type="ARBA" id="ARBA00000064"/>
    </source>
</evidence>
<dbReference type="Pfam" id="PF08502">
    <property type="entry name" value="LeuA_dimer"/>
    <property type="match status" value="1"/>
</dbReference>
<evidence type="ECO:0000256" key="5">
    <source>
        <dbReference type="ARBA" id="ARBA00022679"/>
    </source>
</evidence>
<dbReference type="InterPro" id="IPR000891">
    <property type="entry name" value="PYR_CT"/>
</dbReference>
<comment type="catalytic activity">
    <reaction evidence="1">
        <text>3-methyl-2-oxobutanoate + acetyl-CoA + H2O = (2S)-2-isopropylmalate + CoA + H(+)</text>
        <dbReference type="Rhea" id="RHEA:21524"/>
        <dbReference type="ChEBI" id="CHEBI:1178"/>
        <dbReference type="ChEBI" id="CHEBI:11851"/>
        <dbReference type="ChEBI" id="CHEBI:15377"/>
        <dbReference type="ChEBI" id="CHEBI:15378"/>
        <dbReference type="ChEBI" id="CHEBI:57287"/>
        <dbReference type="ChEBI" id="CHEBI:57288"/>
        <dbReference type="EC" id="2.3.3.13"/>
    </reaction>
</comment>
<dbReference type="GO" id="GO:0009098">
    <property type="term" value="P:L-leucine biosynthetic process"/>
    <property type="evidence" value="ECO:0007669"/>
    <property type="project" value="InterPro"/>
</dbReference>
<dbReference type="GeneID" id="78296566"/>
<dbReference type="AlphaFoldDB" id="A0A2U1AN63"/>
<keyword evidence="4" id="KW-0028">Amino-acid biosynthesis</keyword>
<evidence type="ECO:0000256" key="4">
    <source>
        <dbReference type="ARBA" id="ARBA00022605"/>
    </source>
</evidence>
<dbReference type="PROSITE" id="PS50991">
    <property type="entry name" value="PYR_CT"/>
    <property type="match status" value="1"/>
</dbReference>
<dbReference type="Pfam" id="PF00682">
    <property type="entry name" value="HMGL-like"/>
    <property type="match status" value="1"/>
</dbReference>
<dbReference type="InterPro" id="IPR002034">
    <property type="entry name" value="AIPM/Hcit_synth_CS"/>
</dbReference>
<accession>A0A2U1AN63</accession>
<dbReference type="InterPro" id="IPR013785">
    <property type="entry name" value="Aldolase_TIM"/>
</dbReference>
<dbReference type="InterPro" id="IPR054692">
    <property type="entry name" value="LeuA-like_post-cat"/>
</dbReference>
<evidence type="ECO:0000256" key="2">
    <source>
        <dbReference type="ARBA" id="ARBA00009767"/>
    </source>
</evidence>
<keyword evidence="6" id="KW-0100">Branched-chain amino acid biosynthesis</keyword>
<dbReference type="Pfam" id="PF22615">
    <property type="entry name" value="IPMS_D2"/>
    <property type="match status" value="1"/>
</dbReference>
<evidence type="ECO:0000256" key="3">
    <source>
        <dbReference type="ARBA" id="ARBA00012973"/>
    </source>
</evidence>
<evidence type="ECO:0000256" key="6">
    <source>
        <dbReference type="ARBA" id="ARBA00023304"/>
    </source>
</evidence>
<dbReference type="InterPro" id="IPR036230">
    <property type="entry name" value="LeuA_allosteric_dom_sf"/>
</dbReference>
<keyword evidence="8" id="KW-0472">Membrane</keyword>
<dbReference type="GO" id="GO:0003852">
    <property type="term" value="F:2-isopropylmalate synthase activity"/>
    <property type="evidence" value="ECO:0007669"/>
    <property type="project" value="UniProtKB-EC"/>
</dbReference>
<dbReference type="EMBL" id="QEKH01000030">
    <property type="protein sequence ID" value="PVY37870.1"/>
    <property type="molecule type" value="Genomic_DNA"/>
</dbReference>
<evidence type="ECO:0000256" key="7">
    <source>
        <dbReference type="RuleBase" id="RU003523"/>
    </source>
</evidence>
<keyword evidence="8" id="KW-1133">Transmembrane helix</keyword>
<feature type="domain" description="Pyruvate carboxyltransferase" evidence="9">
    <location>
        <begin position="29"/>
        <end position="304"/>
    </location>
</feature>
<keyword evidence="5 7" id="KW-0808">Transferase</keyword>
<dbReference type="SUPFAM" id="SSF110921">
    <property type="entry name" value="2-isopropylmalate synthase LeuA, allosteric (dimerisation) domain"/>
    <property type="match status" value="1"/>
</dbReference>
<name>A0A2U1AN63_9BACT</name>
<dbReference type="SUPFAM" id="SSF51569">
    <property type="entry name" value="Aldolase"/>
    <property type="match status" value="1"/>
</dbReference>
<evidence type="ECO:0000259" key="9">
    <source>
        <dbReference type="PROSITE" id="PS50991"/>
    </source>
</evidence>
<dbReference type="PANTHER" id="PTHR46911">
    <property type="match status" value="1"/>
</dbReference>
<dbReference type="Proteomes" id="UP000245959">
    <property type="component" value="Unassembled WGS sequence"/>
</dbReference>
<dbReference type="OrthoDB" id="9803573at2"/>
<keyword evidence="11" id="KW-1185">Reference proteome</keyword>
<feature type="transmembrane region" description="Helical" evidence="8">
    <location>
        <begin position="534"/>
        <end position="556"/>
    </location>
</feature>
<comment type="caution">
    <text evidence="10">The sequence shown here is derived from an EMBL/GenBank/DDBJ whole genome shotgun (WGS) entry which is preliminary data.</text>
</comment>
<comment type="similarity">
    <text evidence="2">Belongs to the alpha-IPM synthase/homocitrate synthase family. LeuA type 2 subfamily.</text>
</comment>
<evidence type="ECO:0000313" key="11">
    <source>
        <dbReference type="Proteomes" id="UP000245959"/>
    </source>
</evidence>
<dbReference type="Gene3D" id="3.30.160.270">
    <property type="match status" value="1"/>
</dbReference>